<feature type="active site" description="Proton acceptor" evidence="2">
    <location>
        <position position="180"/>
    </location>
</feature>
<dbReference type="PANTHER" id="PTHR24138:SF10">
    <property type="entry name" value="PHOSPHOLIPASE A2"/>
    <property type="match status" value="1"/>
</dbReference>
<dbReference type="EMBL" id="CP000492">
    <property type="protein sequence ID" value="ABL65607.1"/>
    <property type="molecule type" value="Genomic_DNA"/>
</dbReference>
<evidence type="ECO:0000313" key="5">
    <source>
        <dbReference type="Proteomes" id="UP000008701"/>
    </source>
</evidence>
<feature type="short sequence motif" description="GXGXXG" evidence="2">
    <location>
        <begin position="11"/>
        <end position="16"/>
    </location>
</feature>
<name>A1BGT0_CHLPD</name>
<organism evidence="4 5">
    <name type="scientific">Chlorobium phaeobacteroides (strain DSM 266 / SMG 266 / 2430)</name>
    <dbReference type="NCBI Taxonomy" id="290317"/>
    <lineage>
        <taxon>Bacteria</taxon>
        <taxon>Pseudomonadati</taxon>
        <taxon>Chlorobiota</taxon>
        <taxon>Chlorobiia</taxon>
        <taxon>Chlorobiales</taxon>
        <taxon>Chlorobiaceae</taxon>
        <taxon>Chlorobium/Pelodictyon group</taxon>
        <taxon>Chlorobium</taxon>
    </lineage>
</organism>
<dbReference type="PANTHER" id="PTHR24138">
    <property type="entry name" value="INTRACELLLAR PHOSPHOLIPASE A FAMILY"/>
    <property type="match status" value="1"/>
</dbReference>
<feature type="short sequence motif" description="DGA/G" evidence="2">
    <location>
        <begin position="180"/>
        <end position="182"/>
    </location>
</feature>
<feature type="short sequence motif" description="GXSXG" evidence="2">
    <location>
        <begin position="44"/>
        <end position="48"/>
    </location>
</feature>
<dbReference type="Pfam" id="PF01734">
    <property type="entry name" value="Patatin"/>
    <property type="match status" value="1"/>
</dbReference>
<protein>
    <submittedName>
        <fullName evidence="4">Patatin</fullName>
    </submittedName>
</protein>
<dbReference type="InterPro" id="IPR016035">
    <property type="entry name" value="Acyl_Trfase/lysoPLipase"/>
</dbReference>
<dbReference type="RefSeq" id="WP_011745417.1">
    <property type="nucleotide sequence ID" value="NC_008639.1"/>
</dbReference>
<dbReference type="Gene3D" id="3.40.1090.10">
    <property type="entry name" value="Cytosolic phospholipase A2 catalytic domain"/>
    <property type="match status" value="1"/>
</dbReference>
<keyword evidence="2" id="KW-0378">Hydrolase</keyword>
<dbReference type="GO" id="GO:0016042">
    <property type="term" value="P:lipid catabolic process"/>
    <property type="evidence" value="ECO:0007669"/>
    <property type="project" value="UniProtKB-UniRule"/>
</dbReference>
<accession>A1BGT0</accession>
<keyword evidence="2" id="KW-0442">Lipid degradation</keyword>
<dbReference type="KEGG" id="cph:Cpha266_1585"/>
<dbReference type="AlphaFoldDB" id="A1BGT0"/>
<evidence type="ECO:0000259" key="3">
    <source>
        <dbReference type="PROSITE" id="PS51635"/>
    </source>
</evidence>
<dbReference type="CDD" id="cd07213">
    <property type="entry name" value="Pat17_PNPLA8_PNPLA9_like1"/>
    <property type="match status" value="1"/>
</dbReference>
<sequence>MAKYRVLSLDGGGIKGLLTTVILQRIVATRGLENFLDTIDLVAGTSTGGLIALSLAHGVALPKIRNTYVEGGPKVFDDSWLDDIADLGKILGADYELKGLRNELNMLLGNTTLGQLTKRVLIATFDLDNENPDPGRRTWKPKLFHNFPGPNNDRDALAVDVGLYTSSMPTYFPAVDGFIDGGVYATNPAICALAQTQDVRYAPTPSLNEVYLLSLGTGISLQYIEGKSLDWGYAKWVKPLINLMTDGTSGIADYQCRQIMGNRYCRLAPVFPVGTTIPADDIDRIPYLIDFAESVNLEEVTKWLKHTWLPT</sequence>
<dbReference type="PROSITE" id="PS51635">
    <property type="entry name" value="PNPLA"/>
    <property type="match status" value="1"/>
</dbReference>
<reference evidence="4 5" key="1">
    <citation type="submission" date="2006-12" db="EMBL/GenBank/DDBJ databases">
        <title>Complete sequence of Chlorobium phaeobacteroides DSM 266.</title>
        <authorList>
            <consortium name="US DOE Joint Genome Institute"/>
            <person name="Copeland A."/>
            <person name="Lucas S."/>
            <person name="Lapidus A."/>
            <person name="Barry K."/>
            <person name="Detter J.C."/>
            <person name="Glavina del Rio T."/>
            <person name="Hammon N."/>
            <person name="Israni S."/>
            <person name="Pitluck S."/>
            <person name="Goltsman E."/>
            <person name="Schmutz J."/>
            <person name="Larimer F."/>
            <person name="Land M."/>
            <person name="Hauser L."/>
            <person name="Mikhailova N."/>
            <person name="Li T."/>
            <person name="Overmann J."/>
            <person name="Bryant D.A."/>
            <person name="Richardson P."/>
        </authorList>
    </citation>
    <scope>NUCLEOTIDE SEQUENCE [LARGE SCALE GENOMIC DNA]</scope>
    <source>
        <strain evidence="4 5">DSM 266</strain>
    </source>
</reference>
<gene>
    <name evidence="4" type="ordered locus">Cpha266_1585</name>
</gene>
<feature type="domain" description="PNPLA" evidence="3">
    <location>
        <begin position="7"/>
        <end position="193"/>
    </location>
</feature>
<evidence type="ECO:0000256" key="2">
    <source>
        <dbReference type="PROSITE-ProRule" id="PRU01161"/>
    </source>
</evidence>
<keyword evidence="1 2" id="KW-0443">Lipid metabolism</keyword>
<dbReference type="InterPro" id="IPR047156">
    <property type="entry name" value="Teg/CotR/CapV-like"/>
</dbReference>
<keyword evidence="5" id="KW-1185">Reference proteome</keyword>
<dbReference type="HOGENOM" id="CLU_000288_144_9_10"/>
<dbReference type="SUPFAM" id="SSF52151">
    <property type="entry name" value="FabD/lysophospholipase-like"/>
    <property type="match status" value="1"/>
</dbReference>
<dbReference type="GO" id="GO:0016787">
    <property type="term" value="F:hydrolase activity"/>
    <property type="evidence" value="ECO:0007669"/>
    <property type="project" value="UniProtKB-UniRule"/>
</dbReference>
<feature type="active site" description="Nucleophile" evidence="2">
    <location>
        <position position="46"/>
    </location>
</feature>
<proteinExistence type="predicted"/>
<evidence type="ECO:0000313" key="4">
    <source>
        <dbReference type="EMBL" id="ABL65607.1"/>
    </source>
</evidence>
<evidence type="ECO:0000256" key="1">
    <source>
        <dbReference type="ARBA" id="ARBA00023098"/>
    </source>
</evidence>
<dbReference type="InterPro" id="IPR002641">
    <property type="entry name" value="PNPLA_dom"/>
</dbReference>
<dbReference type="OrthoDB" id="9807112at2"/>
<dbReference type="eggNOG" id="COG3621">
    <property type="taxonomic scope" value="Bacteria"/>
</dbReference>
<dbReference type="Proteomes" id="UP000008701">
    <property type="component" value="Chromosome"/>
</dbReference>